<organism evidence="2 3">
    <name type="scientific">Symbiodinium pilosum</name>
    <name type="common">Dinoflagellate</name>
    <dbReference type="NCBI Taxonomy" id="2952"/>
    <lineage>
        <taxon>Eukaryota</taxon>
        <taxon>Sar</taxon>
        <taxon>Alveolata</taxon>
        <taxon>Dinophyceae</taxon>
        <taxon>Suessiales</taxon>
        <taxon>Symbiodiniaceae</taxon>
        <taxon>Symbiodinium</taxon>
    </lineage>
</organism>
<evidence type="ECO:0000313" key="3">
    <source>
        <dbReference type="Proteomes" id="UP000649617"/>
    </source>
</evidence>
<evidence type="ECO:0000313" key="2">
    <source>
        <dbReference type="EMBL" id="CAE7467398.1"/>
    </source>
</evidence>
<comment type="caution">
    <text evidence="2">The sequence shown here is derived from an EMBL/GenBank/DDBJ whole genome shotgun (WGS) entry which is preliminary data.</text>
</comment>
<sequence>ELVLLRTEAAQLSDEASAERQQRQLVQEELRLAIVEANHFRDECARNLFSQLGEEVVQQDAPDERDVARRDGERLLASPQVKHEQELQDLQEEARLLRTEAVEREKDVIYKDK</sequence>
<evidence type="ECO:0000256" key="1">
    <source>
        <dbReference type="SAM" id="Coils"/>
    </source>
</evidence>
<protein>
    <submittedName>
        <fullName evidence="2">Uncharacterized protein</fullName>
    </submittedName>
</protein>
<feature type="non-terminal residue" evidence="2">
    <location>
        <position position="113"/>
    </location>
</feature>
<keyword evidence="3" id="KW-1185">Reference proteome</keyword>
<name>A0A812S776_SYMPI</name>
<feature type="non-terminal residue" evidence="2">
    <location>
        <position position="1"/>
    </location>
</feature>
<keyword evidence="1" id="KW-0175">Coiled coil</keyword>
<dbReference type="AlphaFoldDB" id="A0A812S776"/>
<feature type="coiled-coil region" evidence="1">
    <location>
        <begin position="80"/>
        <end position="107"/>
    </location>
</feature>
<accession>A0A812S776</accession>
<reference evidence="2" key="1">
    <citation type="submission" date="2021-02" db="EMBL/GenBank/DDBJ databases">
        <authorList>
            <person name="Dougan E. K."/>
            <person name="Rhodes N."/>
            <person name="Thang M."/>
            <person name="Chan C."/>
        </authorList>
    </citation>
    <scope>NUCLEOTIDE SEQUENCE</scope>
</reference>
<dbReference type="Proteomes" id="UP000649617">
    <property type="component" value="Unassembled WGS sequence"/>
</dbReference>
<proteinExistence type="predicted"/>
<dbReference type="EMBL" id="CAJNIZ010023218">
    <property type="protein sequence ID" value="CAE7467398.1"/>
    <property type="molecule type" value="Genomic_DNA"/>
</dbReference>
<feature type="coiled-coil region" evidence="1">
    <location>
        <begin position="2"/>
        <end position="38"/>
    </location>
</feature>
<gene>
    <name evidence="2" type="ORF">SPIL2461_LOCUS11775</name>
</gene>